<dbReference type="InterPro" id="IPR043429">
    <property type="entry name" value="ArtM/GltK/GlnP/TcyL/YhdX-like"/>
</dbReference>
<comment type="subcellular location">
    <subcellularLocation>
        <location evidence="2">Cell inner membrane</location>
        <topology evidence="2">Multi-pass membrane protein</topology>
    </subcellularLocation>
    <subcellularLocation>
        <location evidence="10">Cell membrane</location>
        <topology evidence="10">Multi-pass membrane protein</topology>
    </subcellularLocation>
</comment>
<dbReference type="GO" id="GO:0022857">
    <property type="term" value="F:transmembrane transporter activity"/>
    <property type="evidence" value="ECO:0007669"/>
    <property type="project" value="InterPro"/>
</dbReference>
<evidence type="ECO:0000256" key="3">
    <source>
        <dbReference type="ARBA" id="ARBA00010072"/>
    </source>
</evidence>
<keyword evidence="5" id="KW-1003">Cell membrane</keyword>
<evidence type="ECO:0000256" key="6">
    <source>
        <dbReference type="ARBA" id="ARBA00022692"/>
    </source>
</evidence>
<evidence type="ECO:0000313" key="13">
    <source>
        <dbReference type="Proteomes" id="UP000323300"/>
    </source>
</evidence>
<dbReference type="RefSeq" id="WP_149762345.1">
    <property type="nucleotide sequence ID" value="NZ_BSPE01000060.1"/>
</dbReference>
<evidence type="ECO:0000256" key="8">
    <source>
        <dbReference type="ARBA" id="ARBA00022989"/>
    </source>
</evidence>
<evidence type="ECO:0000256" key="7">
    <source>
        <dbReference type="ARBA" id="ARBA00022970"/>
    </source>
</evidence>
<evidence type="ECO:0000256" key="2">
    <source>
        <dbReference type="ARBA" id="ARBA00004429"/>
    </source>
</evidence>
<dbReference type="OrthoDB" id="9814550at2"/>
<dbReference type="GO" id="GO:0006865">
    <property type="term" value="P:amino acid transport"/>
    <property type="evidence" value="ECO:0007669"/>
    <property type="project" value="UniProtKB-KW"/>
</dbReference>
<dbReference type="SUPFAM" id="SSF161098">
    <property type="entry name" value="MetI-like"/>
    <property type="match status" value="1"/>
</dbReference>
<dbReference type="NCBIfam" id="TIGR01726">
    <property type="entry name" value="HEQRo_perm_3TM"/>
    <property type="match status" value="1"/>
</dbReference>
<reference evidence="12 13" key="1">
    <citation type="submission" date="2016-10" db="EMBL/GenBank/DDBJ databases">
        <authorList>
            <person name="Varghese N."/>
            <person name="Submissions S."/>
        </authorList>
    </citation>
    <scope>NUCLEOTIDE SEQUENCE [LARGE SCALE GENOMIC DNA]</scope>
    <source>
        <strain evidence="12 13">DSM 21822</strain>
    </source>
</reference>
<gene>
    <name evidence="12" type="ORF">SAMN04488498_1167</name>
</gene>
<accession>A0A1I4D9V5</accession>
<dbReference type="Pfam" id="PF00528">
    <property type="entry name" value="BPD_transp_1"/>
    <property type="match status" value="1"/>
</dbReference>
<evidence type="ECO:0000256" key="1">
    <source>
        <dbReference type="ARBA" id="ARBA00003159"/>
    </source>
</evidence>
<dbReference type="InterPro" id="IPR010065">
    <property type="entry name" value="AA_ABC_transptr_permease_3TM"/>
</dbReference>
<dbReference type="Proteomes" id="UP000323300">
    <property type="component" value="Unassembled WGS sequence"/>
</dbReference>
<evidence type="ECO:0000256" key="10">
    <source>
        <dbReference type="RuleBase" id="RU363032"/>
    </source>
</evidence>
<dbReference type="Gene3D" id="1.10.3720.10">
    <property type="entry name" value="MetI-like"/>
    <property type="match status" value="1"/>
</dbReference>
<dbReference type="PANTHER" id="PTHR30614:SF20">
    <property type="entry name" value="GLUTAMINE TRANSPORT SYSTEM PERMEASE PROTEIN GLNP"/>
    <property type="match status" value="1"/>
</dbReference>
<dbReference type="InterPro" id="IPR035906">
    <property type="entry name" value="MetI-like_sf"/>
</dbReference>
<feature type="domain" description="ABC transmembrane type-1" evidence="11">
    <location>
        <begin position="19"/>
        <end position="207"/>
    </location>
</feature>
<dbReference type="CDD" id="cd06261">
    <property type="entry name" value="TM_PBP2"/>
    <property type="match status" value="1"/>
</dbReference>
<name>A0A1I4D9V5_9HYPH</name>
<evidence type="ECO:0000313" key="12">
    <source>
        <dbReference type="EMBL" id="SFK88721.1"/>
    </source>
</evidence>
<proteinExistence type="inferred from homology"/>
<sequence>MGEFFAEIWTARAQLAEGLLATIEISAVAIFTGSALGLFTGIGLVYGWRPLRWLLRFYVDVVRGTPVLVLILATFYILAVFGVQFTAVGSGMFALSLFCGGHLGEIVRGALQTIPATQIDAGKSVGLRMPQILLLVLLPQALRQILPVWINTAVEIVKASTLLSIIGVGELLLKTQEIIGRNFLTLEFYTFAGLLYFLVNFSIERFGRIVERRLALA</sequence>
<dbReference type="InterPro" id="IPR000515">
    <property type="entry name" value="MetI-like"/>
</dbReference>
<feature type="transmembrane region" description="Helical" evidence="10">
    <location>
        <begin position="67"/>
        <end position="87"/>
    </location>
</feature>
<keyword evidence="8 10" id="KW-1133">Transmembrane helix</keyword>
<protein>
    <submittedName>
        <fullName evidence="12">Amino acid ABC transporter membrane protein 2, PAAT family</fullName>
    </submittedName>
</protein>
<comment type="similarity">
    <text evidence="3">Belongs to the binding-protein-dependent transport system permease family. HisMQ subfamily.</text>
</comment>
<comment type="function">
    <text evidence="1">Part of the binding-protein-dependent transport system for glutamine; probably responsible for the translocation of the substrate across the membrane.</text>
</comment>
<evidence type="ECO:0000259" key="11">
    <source>
        <dbReference type="PROSITE" id="PS50928"/>
    </source>
</evidence>
<evidence type="ECO:0000256" key="4">
    <source>
        <dbReference type="ARBA" id="ARBA00022448"/>
    </source>
</evidence>
<keyword evidence="7" id="KW-0029">Amino-acid transport</keyword>
<keyword evidence="13" id="KW-1185">Reference proteome</keyword>
<organism evidence="12 13">
    <name type="scientific">Neomesorhizobium albiziae</name>
    <dbReference type="NCBI Taxonomy" id="335020"/>
    <lineage>
        <taxon>Bacteria</taxon>
        <taxon>Pseudomonadati</taxon>
        <taxon>Pseudomonadota</taxon>
        <taxon>Alphaproteobacteria</taxon>
        <taxon>Hyphomicrobiales</taxon>
        <taxon>Phyllobacteriaceae</taxon>
        <taxon>Neomesorhizobium</taxon>
    </lineage>
</organism>
<dbReference type="PANTHER" id="PTHR30614">
    <property type="entry name" value="MEMBRANE COMPONENT OF AMINO ACID ABC TRANSPORTER"/>
    <property type="match status" value="1"/>
</dbReference>
<evidence type="ECO:0000256" key="9">
    <source>
        <dbReference type="ARBA" id="ARBA00023136"/>
    </source>
</evidence>
<feature type="transmembrane region" description="Helical" evidence="10">
    <location>
        <begin position="185"/>
        <end position="203"/>
    </location>
</feature>
<evidence type="ECO:0000256" key="5">
    <source>
        <dbReference type="ARBA" id="ARBA00022475"/>
    </source>
</evidence>
<feature type="transmembrane region" description="Helical" evidence="10">
    <location>
        <begin position="25"/>
        <end position="46"/>
    </location>
</feature>
<keyword evidence="6 10" id="KW-0812">Transmembrane</keyword>
<dbReference type="EMBL" id="FOSL01000016">
    <property type="protein sequence ID" value="SFK88721.1"/>
    <property type="molecule type" value="Genomic_DNA"/>
</dbReference>
<dbReference type="GO" id="GO:0043190">
    <property type="term" value="C:ATP-binding cassette (ABC) transporter complex"/>
    <property type="evidence" value="ECO:0007669"/>
    <property type="project" value="InterPro"/>
</dbReference>
<keyword evidence="9 10" id="KW-0472">Membrane</keyword>
<dbReference type="PROSITE" id="PS50928">
    <property type="entry name" value="ABC_TM1"/>
    <property type="match status" value="1"/>
</dbReference>
<keyword evidence="4 10" id="KW-0813">Transport</keyword>
<dbReference type="AlphaFoldDB" id="A0A1I4D9V5"/>